<sequence length="169" mass="18425">MVGLLAWAADVVGGGGGGRSNDKNYPNSIPHAQEVYRKLASLNHSIQDLRLKLQPPDIPQRLPDIHAHSPAQRSFSYQEKSLKYLGLGLGNLDGWDGNNSIYLLPAGSVDALARLLARLVPIGCCRTPLTATMHAGMLLGMHACYWTHWHAIGHNQGCLAYWRAAGHDQ</sequence>
<dbReference type="PANTHER" id="PTHR37761">
    <property type="entry name" value="OS09G0108400 PROTEIN"/>
    <property type="match status" value="1"/>
</dbReference>
<dbReference type="PANTHER" id="PTHR37761:SF2">
    <property type="entry name" value="OS09G0108400 PROTEIN"/>
    <property type="match status" value="1"/>
</dbReference>
<comment type="caution">
    <text evidence="1">The sequence shown here is derived from an EMBL/GenBank/DDBJ whole genome shotgun (WGS) entry which is preliminary data.</text>
</comment>
<organism evidence="1 2">
    <name type="scientific">Striga hermonthica</name>
    <name type="common">Purple witchweed</name>
    <name type="synonym">Buchnera hermonthica</name>
    <dbReference type="NCBI Taxonomy" id="68872"/>
    <lineage>
        <taxon>Eukaryota</taxon>
        <taxon>Viridiplantae</taxon>
        <taxon>Streptophyta</taxon>
        <taxon>Embryophyta</taxon>
        <taxon>Tracheophyta</taxon>
        <taxon>Spermatophyta</taxon>
        <taxon>Magnoliopsida</taxon>
        <taxon>eudicotyledons</taxon>
        <taxon>Gunneridae</taxon>
        <taxon>Pentapetalae</taxon>
        <taxon>asterids</taxon>
        <taxon>lamiids</taxon>
        <taxon>Lamiales</taxon>
        <taxon>Orobanchaceae</taxon>
        <taxon>Buchnereae</taxon>
        <taxon>Striga</taxon>
    </lineage>
</organism>
<protein>
    <submittedName>
        <fullName evidence="1">Uncharacterized protein</fullName>
    </submittedName>
</protein>
<gene>
    <name evidence="1" type="ORF">SHERM_19382</name>
</gene>
<evidence type="ECO:0000313" key="2">
    <source>
        <dbReference type="Proteomes" id="UP001153555"/>
    </source>
</evidence>
<keyword evidence="2" id="KW-1185">Reference proteome</keyword>
<evidence type="ECO:0000313" key="1">
    <source>
        <dbReference type="EMBL" id="CAA0821380.1"/>
    </source>
</evidence>
<dbReference type="EMBL" id="CACSLK010020742">
    <property type="protein sequence ID" value="CAA0821380.1"/>
    <property type="molecule type" value="Genomic_DNA"/>
</dbReference>
<proteinExistence type="predicted"/>
<dbReference type="Proteomes" id="UP001153555">
    <property type="component" value="Unassembled WGS sequence"/>
</dbReference>
<accession>A0A9N7N6F7</accession>
<dbReference type="OrthoDB" id="1934337at2759"/>
<reference evidence="1" key="1">
    <citation type="submission" date="2019-12" db="EMBL/GenBank/DDBJ databases">
        <authorList>
            <person name="Scholes J."/>
        </authorList>
    </citation>
    <scope>NUCLEOTIDE SEQUENCE</scope>
</reference>
<name>A0A9N7N6F7_STRHE</name>
<dbReference type="AlphaFoldDB" id="A0A9N7N6F7"/>